<dbReference type="Gene3D" id="3.40.109.10">
    <property type="entry name" value="NADH Oxidase"/>
    <property type="match status" value="1"/>
</dbReference>
<organism evidence="2 3">
    <name type="scientific">Natranaerobius thermophilus (strain ATCC BAA-1301 / DSM 18059 / JW/NM-WN-LF)</name>
    <dbReference type="NCBI Taxonomy" id="457570"/>
    <lineage>
        <taxon>Bacteria</taxon>
        <taxon>Bacillati</taxon>
        <taxon>Bacillota</taxon>
        <taxon>Clostridia</taxon>
        <taxon>Natranaerobiales</taxon>
        <taxon>Natranaerobiaceae</taxon>
        <taxon>Natranaerobius</taxon>
    </lineage>
</organism>
<dbReference type="CDD" id="cd02142">
    <property type="entry name" value="McbC_SagB-like_oxidoreductase"/>
    <property type="match status" value="1"/>
</dbReference>
<dbReference type="PANTHER" id="PTHR43745">
    <property type="entry name" value="NITROREDUCTASE MJ1384-RELATED"/>
    <property type="match status" value="1"/>
</dbReference>
<dbReference type="HOGENOM" id="CLU_059362_3_0_9"/>
<dbReference type="AlphaFoldDB" id="B2A5G8"/>
<dbReference type="Pfam" id="PF00881">
    <property type="entry name" value="Nitroreductase"/>
    <property type="match status" value="1"/>
</dbReference>
<dbReference type="SUPFAM" id="SSF55469">
    <property type="entry name" value="FMN-dependent nitroreductase-like"/>
    <property type="match status" value="1"/>
</dbReference>
<dbReference type="InterPro" id="IPR000415">
    <property type="entry name" value="Nitroreductase-like"/>
</dbReference>
<dbReference type="STRING" id="457570.Nther_1749"/>
<evidence type="ECO:0000313" key="3">
    <source>
        <dbReference type="Proteomes" id="UP000001683"/>
    </source>
</evidence>
<dbReference type="GO" id="GO:0016491">
    <property type="term" value="F:oxidoreductase activity"/>
    <property type="evidence" value="ECO:0007669"/>
    <property type="project" value="InterPro"/>
</dbReference>
<proteinExistence type="predicted"/>
<dbReference type="NCBIfam" id="TIGR03605">
    <property type="entry name" value="antibiot_sagB"/>
    <property type="match status" value="1"/>
</dbReference>
<dbReference type="InterPro" id="IPR029479">
    <property type="entry name" value="Nitroreductase"/>
</dbReference>
<protein>
    <submittedName>
        <fullName evidence="2">Nitroreductase</fullName>
    </submittedName>
</protein>
<gene>
    <name evidence="2" type="ordered locus">Nther_1749</name>
</gene>
<sequence length="251" mass="28704">MDNIGKNFIEYTKLKNLKKSDEDKGLAEPPIEKELSQEENIIELPDPELGMNHNFHLQTVIGNRKSIRNFSAEPLSKVELSYLLWNTQGIKRKSSNNSVTKRTVPSAGARHPLETYLYVQNVEDLQQGIYRYIAGQHNLSFWKPIKQGTKVEDLEKACYQQKFVGECAVTFIWTAVVERTTWRYGERGYRYLFLDAGHVCQNLYLSVENINSGACAIGAYDDEMVHEILDIDGEKEFAIYLASVGKKISRS</sequence>
<dbReference type="KEGG" id="nth:Nther_1749"/>
<dbReference type="eggNOG" id="COG0778">
    <property type="taxonomic scope" value="Bacteria"/>
</dbReference>
<reference evidence="2 3" key="1">
    <citation type="submission" date="2008-04" db="EMBL/GenBank/DDBJ databases">
        <title>Complete sequence of chromosome of Natranaerobius thermophilus JW/NM-WN-LF.</title>
        <authorList>
            <consortium name="US DOE Joint Genome Institute"/>
            <person name="Copeland A."/>
            <person name="Lucas S."/>
            <person name="Lapidus A."/>
            <person name="Glavina del Rio T."/>
            <person name="Dalin E."/>
            <person name="Tice H."/>
            <person name="Bruce D."/>
            <person name="Goodwin L."/>
            <person name="Pitluck S."/>
            <person name="Chertkov O."/>
            <person name="Brettin T."/>
            <person name="Detter J.C."/>
            <person name="Han C."/>
            <person name="Kuske C.R."/>
            <person name="Schmutz J."/>
            <person name="Larimer F."/>
            <person name="Land M."/>
            <person name="Hauser L."/>
            <person name="Kyrpides N."/>
            <person name="Lykidis A."/>
            <person name="Mesbah N.M."/>
            <person name="Wiegel J."/>
        </authorList>
    </citation>
    <scope>NUCLEOTIDE SEQUENCE [LARGE SCALE GENOMIC DNA]</scope>
    <source>
        <strain evidence="3">ATCC BAA-1301 / DSM 18059 / JW/NM-WN-LF</strain>
    </source>
</reference>
<evidence type="ECO:0000259" key="1">
    <source>
        <dbReference type="Pfam" id="PF00881"/>
    </source>
</evidence>
<dbReference type="Proteomes" id="UP000001683">
    <property type="component" value="Chromosome"/>
</dbReference>
<dbReference type="EMBL" id="CP001034">
    <property type="protein sequence ID" value="ACB85323.1"/>
    <property type="molecule type" value="Genomic_DNA"/>
</dbReference>
<name>B2A5G8_NATTJ</name>
<dbReference type="InterPro" id="IPR052544">
    <property type="entry name" value="Bacteriocin_Proc_Enz"/>
</dbReference>
<dbReference type="OrthoDB" id="9801593at2"/>
<dbReference type="PANTHER" id="PTHR43745:SF2">
    <property type="entry name" value="NITROREDUCTASE MJ1384-RELATED"/>
    <property type="match status" value="1"/>
</dbReference>
<feature type="domain" description="Nitroreductase" evidence="1">
    <location>
        <begin position="62"/>
        <end position="246"/>
    </location>
</feature>
<reference evidence="2 3" key="2">
    <citation type="journal article" date="2011" name="J. Bacteriol.">
        <title>Complete genome sequence of the anaerobic, halophilic alkalithermophile Natranaerobius thermophilus JW/NM-WN-LF.</title>
        <authorList>
            <person name="Zhao B."/>
            <person name="Mesbah N.M."/>
            <person name="Dalin E."/>
            <person name="Goodwin L."/>
            <person name="Nolan M."/>
            <person name="Pitluck S."/>
            <person name="Chertkov O."/>
            <person name="Brettin T.S."/>
            <person name="Han J."/>
            <person name="Larimer F.W."/>
            <person name="Land M.L."/>
            <person name="Hauser L."/>
            <person name="Kyrpides N."/>
            <person name="Wiegel J."/>
        </authorList>
    </citation>
    <scope>NUCLEOTIDE SEQUENCE [LARGE SCALE GENOMIC DNA]</scope>
    <source>
        <strain evidence="3">ATCC BAA-1301 / DSM 18059 / JW/NM-WN-LF</strain>
    </source>
</reference>
<evidence type="ECO:0000313" key="2">
    <source>
        <dbReference type="EMBL" id="ACB85323.1"/>
    </source>
</evidence>
<keyword evidence="3" id="KW-1185">Reference proteome</keyword>
<dbReference type="InParanoid" id="B2A5G8"/>
<dbReference type="RefSeq" id="WP_012448190.1">
    <property type="nucleotide sequence ID" value="NC_010718.1"/>
</dbReference>
<accession>B2A5G8</accession>
<dbReference type="InterPro" id="IPR020051">
    <property type="entry name" value="SagB-type_dehydrogenase"/>
</dbReference>